<reference evidence="1" key="1">
    <citation type="journal article" date="2015" name="Nature">
        <title>Complex archaea that bridge the gap between prokaryotes and eukaryotes.</title>
        <authorList>
            <person name="Spang A."/>
            <person name="Saw J.H."/>
            <person name="Jorgensen S.L."/>
            <person name="Zaremba-Niedzwiedzka K."/>
            <person name="Martijn J."/>
            <person name="Lind A.E."/>
            <person name="van Eijk R."/>
            <person name="Schleper C."/>
            <person name="Guy L."/>
            <person name="Ettema T.J."/>
        </authorList>
    </citation>
    <scope>NUCLEOTIDE SEQUENCE</scope>
</reference>
<organism evidence="1">
    <name type="scientific">marine sediment metagenome</name>
    <dbReference type="NCBI Taxonomy" id="412755"/>
    <lineage>
        <taxon>unclassified sequences</taxon>
        <taxon>metagenomes</taxon>
        <taxon>ecological metagenomes</taxon>
    </lineage>
</organism>
<dbReference type="EMBL" id="LAZR01007983">
    <property type="protein sequence ID" value="KKM81680.1"/>
    <property type="molecule type" value="Genomic_DNA"/>
</dbReference>
<protein>
    <submittedName>
        <fullName evidence="1">Uncharacterized protein</fullName>
    </submittedName>
</protein>
<accession>A0A0F9MYK8</accession>
<sequence length="94" mass="10803">MKWTDELVSERAAEFAAVVRTQMAHWTDKHVTERAAELASILQAECEKGLRAVRDLTIEECCKAACFFCRTSTAHSPFGPYPCEEIRRYFRETT</sequence>
<evidence type="ECO:0000313" key="1">
    <source>
        <dbReference type="EMBL" id="KKM81680.1"/>
    </source>
</evidence>
<proteinExistence type="predicted"/>
<comment type="caution">
    <text evidence="1">The sequence shown here is derived from an EMBL/GenBank/DDBJ whole genome shotgun (WGS) entry which is preliminary data.</text>
</comment>
<name>A0A0F9MYK8_9ZZZZ</name>
<gene>
    <name evidence="1" type="ORF">LCGC14_1327360</name>
</gene>
<dbReference type="AlphaFoldDB" id="A0A0F9MYK8"/>